<gene>
    <name evidence="2" type="ORF">M231_00771</name>
</gene>
<dbReference type="Proteomes" id="UP000289152">
    <property type="component" value="Unassembled WGS sequence"/>
</dbReference>
<feature type="compositionally biased region" description="Basic and acidic residues" evidence="1">
    <location>
        <begin position="338"/>
        <end position="350"/>
    </location>
</feature>
<feature type="compositionally biased region" description="Low complexity" evidence="1">
    <location>
        <begin position="214"/>
        <end position="239"/>
    </location>
</feature>
<dbReference type="EMBL" id="SDIL01000004">
    <property type="protein sequence ID" value="RXK42049.1"/>
    <property type="molecule type" value="Genomic_DNA"/>
</dbReference>
<evidence type="ECO:0000313" key="3">
    <source>
        <dbReference type="Proteomes" id="UP000289152"/>
    </source>
</evidence>
<reference evidence="2 3" key="1">
    <citation type="submission" date="2016-06" db="EMBL/GenBank/DDBJ databases">
        <title>Evolution of pathogenesis and genome organization in the Tremellales.</title>
        <authorList>
            <person name="Cuomo C."/>
            <person name="Litvintseva A."/>
            <person name="Heitman J."/>
            <person name="Chen Y."/>
            <person name="Sun S."/>
            <person name="Springer D."/>
            <person name="Dromer F."/>
            <person name="Young S."/>
            <person name="Zeng Q."/>
            <person name="Chapman S."/>
            <person name="Gujja S."/>
            <person name="Saif S."/>
            <person name="Birren B."/>
        </authorList>
    </citation>
    <scope>NUCLEOTIDE SEQUENCE [LARGE SCALE GENOMIC DNA]</scope>
    <source>
        <strain evidence="2 3">ATCC 28783</strain>
    </source>
</reference>
<feature type="region of interest" description="Disordered" evidence="1">
    <location>
        <begin position="132"/>
        <end position="282"/>
    </location>
</feature>
<accession>A0A4Q1BV80</accession>
<evidence type="ECO:0000256" key="1">
    <source>
        <dbReference type="SAM" id="MobiDB-lite"/>
    </source>
</evidence>
<feature type="compositionally biased region" description="Low complexity" evidence="1">
    <location>
        <begin position="166"/>
        <end position="207"/>
    </location>
</feature>
<name>A0A4Q1BV80_TREME</name>
<comment type="caution">
    <text evidence="2">The sequence shown here is derived from an EMBL/GenBank/DDBJ whole genome shotgun (WGS) entry which is preliminary data.</text>
</comment>
<organism evidence="2 3">
    <name type="scientific">Tremella mesenterica</name>
    <name type="common">Jelly fungus</name>
    <dbReference type="NCBI Taxonomy" id="5217"/>
    <lineage>
        <taxon>Eukaryota</taxon>
        <taxon>Fungi</taxon>
        <taxon>Dikarya</taxon>
        <taxon>Basidiomycota</taxon>
        <taxon>Agaricomycotina</taxon>
        <taxon>Tremellomycetes</taxon>
        <taxon>Tremellales</taxon>
        <taxon>Tremellaceae</taxon>
        <taxon>Tremella</taxon>
    </lineage>
</organism>
<dbReference type="OrthoDB" id="10361876at2759"/>
<feature type="region of interest" description="Disordered" evidence="1">
    <location>
        <begin position="309"/>
        <end position="358"/>
    </location>
</feature>
<proteinExistence type="predicted"/>
<protein>
    <submittedName>
        <fullName evidence="2">Uncharacterized protein</fullName>
    </submittedName>
</protein>
<dbReference type="InParanoid" id="A0A4Q1BV80"/>
<dbReference type="AlphaFoldDB" id="A0A4Q1BV80"/>
<sequence>MGRREEFKIIRLSRSVPRAIPSDTPSQTIKYQHESESGMTMTIKLENSRIQLEIRQGAITLLNRCFGLLRTLNVGQYKPKIVHDAMDALLRYDWPSGQKVTSPMQERVQIRFPTKEERNRFLHLAQPYFSISTPATSGRQEKPGVVKSISDSQPNRRLNPKSYNHSSPQSLQQSQTQTQSQSHFQVQTQPQCQVQSQSQAHIQGQSQTHTHAESQTWSQLQSQAQSQLSSSTLPTYSSPPIRPPHPSQTQIWRGQPWVSQELPPPPMYQTGPHSRYPTQPPYSSDPYSYSHLTHFPPFPYLYPHAPAPYLPPHPNNANHPTERSELTVTQPNGPNQSCRREETRNDHTDRPTLQGNVGTVGEEVQQVEESQEGTERRIYDLDQAKLEQLVLDVILERGFEELCHRIQDLLPPIRPSQAIPNDWVEGEEDDDLG</sequence>
<keyword evidence="3" id="KW-1185">Reference proteome</keyword>
<evidence type="ECO:0000313" key="2">
    <source>
        <dbReference type="EMBL" id="RXK42049.1"/>
    </source>
</evidence>
<feature type="compositionally biased region" description="Polar residues" evidence="1">
    <location>
        <begin position="149"/>
        <end position="165"/>
    </location>
</feature>
<dbReference type="VEuPathDB" id="FungiDB:TREMEDRAFT_58866"/>
<feature type="compositionally biased region" description="Polar residues" evidence="1">
    <location>
        <begin position="326"/>
        <end position="337"/>
    </location>
</feature>